<feature type="transmembrane region" description="Helical" evidence="5">
    <location>
        <begin position="88"/>
        <end position="113"/>
    </location>
</feature>
<feature type="transmembrane region" description="Helical" evidence="5">
    <location>
        <begin position="324"/>
        <end position="342"/>
    </location>
</feature>
<dbReference type="GO" id="GO:0016020">
    <property type="term" value="C:membrane"/>
    <property type="evidence" value="ECO:0007669"/>
    <property type="project" value="UniProtKB-SubCell"/>
</dbReference>
<dbReference type="AlphaFoldDB" id="A0A2C9LNY9"/>
<organism evidence="7 8">
    <name type="scientific">Biomphalaria glabrata</name>
    <name type="common">Bloodfluke planorb</name>
    <name type="synonym">Freshwater snail</name>
    <dbReference type="NCBI Taxonomy" id="6526"/>
    <lineage>
        <taxon>Eukaryota</taxon>
        <taxon>Metazoa</taxon>
        <taxon>Spiralia</taxon>
        <taxon>Lophotrochozoa</taxon>
        <taxon>Mollusca</taxon>
        <taxon>Gastropoda</taxon>
        <taxon>Heterobranchia</taxon>
        <taxon>Euthyneura</taxon>
        <taxon>Panpulmonata</taxon>
        <taxon>Hygrophila</taxon>
        <taxon>Lymnaeoidea</taxon>
        <taxon>Planorbidae</taxon>
        <taxon>Biomphalaria</taxon>
    </lineage>
</organism>
<feature type="transmembrane region" description="Helical" evidence="5">
    <location>
        <begin position="133"/>
        <end position="162"/>
    </location>
</feature>
<evidence type="ECO:0000256" key="5">
    <source>
        <dbReference type="SAM" id="Phobius"/>
    </source>
</evidence>
<dbReference type="VEuPathDB" id="VectorBase:BGLAX_037452"/>
<evidence type="ECO:0000313" key="7">
    <source>
        <dbReference type="EnsemblMetazoa" id="BGLB033251-PA"/>
    </source>
</evidence>
<dbReference type="VEuPathDB" id="VectorBase:BGLB033251"/>
<dbReference type="Proteomes" id="UP000076420">
    <property type="component" value="Unassembled WGS sequence"/>
</dbReference>
<keyword evidence="2 5" id="KW-0812">Transmembrane</keyword>
<evidence type="ECO:0000256" key="3">
    <source>
        <dbReference type="ARBA" id="ARBA00022989"/>
    </source>
</evidence>
<keyword evidence="4 5" id="KW-0472">Membrane</keyword>
<dbReference type="SUPFAM" id="SSF81321">
    <property type="entry name" value="Family A G protein-coupled receptor-like"/>
    <property type="match status" value="1"/>
</dbReference>
<evidence type="ECO:0000259" key="6">
    <source>
        <dbReference type="PROSITE" id="PS50262"/>
    </source>
</evidence>
<evidence type="ECO:0000256" key="2">
    <source>
        <dbReference type="ARBA" id="ARBA00022692"/>
    </source>
</evidence>
<dbReference type="Gene3D" id="1.20.1070.10">
    <property type="entry name" value="Rhodopsin 7-helix transmembrane proteins"/>
    <property type="match status" value="1"/>
</dbReference>
<dbReference type="PANTHER" id="PTHR46641:SF8">
    <property type="entry name" value="G-PROTEIN COUPLED RECEPTORS FAMILY 1 PROFILE DOMAIN-CONTAINING PROTEIN"/>
    <property type="match status" value="1"/>
</dbReference>
<keyword evidence="3 5" id="KW-1133">Transmembrane helix</keyword>
<proteinExistence type="predicted"/>
<evidence type="ECO:0000313" key="8">
    <source>
        <dbReference type="Proteomes" id="UP000076420"/>
    </source>
</evidence>
<feature type="transmembrane region" description="Helical" evidence="5">
    <location>
        <begin position="55"/>
        <end position="76"/>
    </location>
</feature>
<gene>
    <name evidence="7" type="primary">106066274</name>
</gene>
<dbReference type="InterPro" id="IPR052954">
    <property type="entry name" value="GPCR-Ligand_Int"/>
</dbReference>
<name>A0A2C9LNY9_BIOGL</name>
<reference evidence="7" key="1">
    <citation type="submission" date="2020-05" db="UniProtKB">
        <authorList>
            <consortium name="EnsemblMetazoa"/>
        </authorList>
    </citation>
    <scope>IDENTIFICATION</scope>
    <source>
        <strain evidence="7">BB02</strain>
    </source>
</reference>
<dbReference type="EnsemblMetazoa" id="BGLB033251-RA">
    <property type="protein sequence ID" value="BGLB033251-PA"/>
    <property type="gene ID" value="BGLB033251"/>
</dbReference>
<feature type="domain" description="G-protein coupled receptors family 1 profile" evidence="6">
    <location>
        <begin position="68"/>
        <end position="339"/>
    </location>
</feature>
<feature type="transmembrane region" description="Helical" evidence="5">
    <location>
        <begin position="287"/>
        <end position="312"/>
    </location>
</feature>
<dbReference type="PANTHER" id="PTHR46641">
    <property type="entry name" value="FMRFAMIDE RECEPTOR-RELATED"/>
    <property type="match status" value="1"/>
</dbReference>
<evidence type="ECO:0000256" key="4">
    <source>
        <dbReference type="ARBA" id="ARBA00023136"/>
    </source>
</evidence>
<comment type="subcellular location">
    <subcellularLocation>
        <location evidence="1">Membrane</location>
    </subcellularLocation>
</comment>
<dbReference type="PROSITE" id="PS50262">
    <property type="entry name" value="G_PROTEIN_RECEP_F1_2"/>
    <property type="match status" value="1"/>
</dbReference>
<sequence length="369" mass="42386">MDELNNISLHRVETFDELTYKSAINDTRKEPVLHSLCIYEQTPESEMSIVKALKFYVFPALFCVGLTANIMSIAILKRSGLRKPTNILLLGVVIADCMVQLQVVNFAEVLAVLGPNYKYPELCGWQYGEEINFILLASDILFYFFGEYGVRVNTTIPILITLERFLAVYMPMTFKKIVTTKSALVCVIAAYVIWLPWVVFFLSLHRYTVQLSRVMIFGIWFSRENMFDLFALLNYNVIPFISTWMPIFFIGIGSVLISIKVKMSLNQRKRLMSTQVKMVWSSRTTRTLLITCLVLFVSTIISFFLAFFNTSIPEGYYYLEQDCVTLNYVLNASSSFFVYIATNKKLASIFRDIVGRNGNREVQTFSGPR</sequence>
<accession>A0A2C9LNY9</accession>
<dbReference type="InterPro" id="IPR017452">
    <property type="entry name" value="GPCR_Rhodpsn_7TM"/>
</dbReference>
<feature type="transmembrane region" description="Helical" evidence="5">
    <location>
        <begin position="183"/>
        <end position="204"/>
    </location>
</feature>
<dbReference type="KEGG" id="bgt:106066274"/>
<feature type="transmembrane region" description="Helical" evidence="5">
    <location>
        <begin position="237"/>
        <end position="259"/>
    </location>
</feature>
<protein>
    <recommendedName>
        <fullName evidence="6">G-protein coupled receptors family 1 profile domain-containing protein</fullName>
    </recommendedName>
</protein>
<evidence type="ECO:0000256" key="1">
    <source>
        <dbReference type="ARBA" id="ARBA00004370"/>
    </source>
</evidence>